<evidence type="ECO:0000313" key="2">
    <source>
        <dbReference type="EMBL" id="QFG73673.1"/>
    </source>
</evidence>
<name>A0A5J6VIE4_9VIRU</name>
<feature type="transmembrane region" description="Helical" evidence="1">
    <location>
        <begin position="5"/>
        <end position="21"/>
    </location>
</feature>
<reference evidence="2" key="1">
    <citation type="journal article" date="2019" name="Philos. Trans. R. Soc. Lond., B, Biol. Sci.">
        <title>Targeted metagenomic recovery of four divergent viruses reveals shared and distinctive characteristics of giant viruses of marine eukaryotes.</title>
        <authorList>
            <person name="Needham D.M."/>
            <person name="Poirier C."/>
            <person name="Hehenberger E."/>
            <person name="Jimenez V."/>
            <person name="Swalwell J.E."/>
            <person name="Santoro A.E."/>
            <person name="Worden A.Z."/>
        </authorList>
    </citation>
    <scope>NUCLEOTIDE SEQUENCE</scope>
    <source>
        <strain evidence="2">OPacV-662</strain>
    </source>
</reference>
<protein>
    <submittedName>
        <fullName evidence="2">Uncharacterized protein</fullName>
    </submittedName>
</protein>
<keyword evidence="1" id="KW-1133">Transmembrane helix</keyword>
<evidence type="ECO:0000256" key="1">
    <source>
        <dbReference type="SAM" id="Phobius"/>
    </source>
</evidence>
<proteinExistence type="predicted"/>
<dbReference type="EMBL" id="MN448266">
    <property type="protein sequence ID" value="QFG73673.1"/>
    <property type="molecule type" value="Genomic_DNA"/>
</dbReference>
<sequence length="1016" mass="115494">MKTGIILLICIIGIVLVYIYYDDISTTSVSTPTTSTDINLDNEYNTTSTISSKSLYIMIDNYRYHSLTRTVELLEQESKTIQVKLTEVPTTDVYVIINNTSDAMINLDVNELLFTVDNYTEFQTITATAVAGTGGIIQKNIQLQVSSDDIEYNDIKSIDFNIEFLPSSILIDDKEIRMLENTEHVLKFNLSDRQDGDVQISIDGGEGELDITPRTLWIYQDEWMNQQEVTITAPTVNLGNKEYSIVISSMETEYSPTMHAQATIYVIDEDPYIILTQSDGMPMLNNTLETNIFPSYTLSLSKPASSNISVEIVNEQEIRDLGVFMTPSNNTLKTPDDIFSVGIINTNKVEFTIEHILSGSGTGYDGMRINVMIKDEIIPEITFAPITINKNTNQGDLKVIFNKRPTDSLEFSMNNDGEFIVLQKSEIRVTNNNNISTITIDKMLFENSQNLEFNLGTIKVTGTTNNFDIPVSIRCNDTEFNIMGVKLIFSTQVCSLSSTNSDCYMFVDQDNNPCAFDNSIPTCDATCSHKMFKSYGGFLKTTPLSYQRVSRFPDAYDTTHEYKNEKMLSPMVGFGEDNNGKKGKDKLTRTYAVILDRKCDIRDDNDRLRCISKSKNMFDGKKTNKKYNGFSSERRDCCWINDDNIVKCKADCEKDENVDNPKPITELLENHACVFNSDDELQCAHVDPKKKFIYAGIHLQYDEKKYLEILGRRCAITSDQGKLKCVEATNMSNLPDGDFKNDEHKKCNVVDGIVRCNNDGKRIKDVLKDHYCWINNDGYIECKKLKAKRIQCPADSPPLVQKEWVVQHSLYDNKKTYHRSYDGWIPFGIKQTMKSVLPEKSNIKWIKCLNDNCLDNQFIGDAPTTQVYDSNKNYINLFNMYSNLSQKSNSNIDGGGFKGDGSPPTDDYMVLNPVTQKKSNKEYLLNHKYVPPNDAKYRKKGSGDLDRMIYIDSDDKYRTLSEVLSQYDCQRTKRTKKGADKFNDHYYLECKNLLVGESGIDLLTNTNTRSNQCTVK</sequence>
<accession>A0A5J6VIE4</accession>
<keyword evidence="1" id="KW-0472">Membrane</keyword>
<keyword evidence="1" id="KW-0812">Transmembrane</keyword>
<organism evidence="2">
    <name type="scientific">Megaviridae environmental sample</name>
    <dbReference type="NCBI Taxonomy" id="1737588"/>
    <lineage>
        <taxon>Viruses</taxon>
        <taxon>Varidnaviria</taxon>
        <taxon>Bamfordvirae</taxon>
        <taxon>Nucleocytoviricota</taxon>
        <taxon>Megaviricetes</taxon>
        <taxon>Imitervirales</taxon>
        <taxon>Mimiviridae</taxon>
        <taxon>environmental samples</taxon>
    </lineage>
</organism>